<comment type="caution">
    <text evidence="2">The sequence shown here is derived from an EMBL/GenBank/DDBJ whole genome shotgun (WGS) entry which is preliminary data.</text>
</comment>
<dbReference type="EMBL" id="MU620893">
    <property type="protein sequence ID" value="KAI8584085.1"/>
    <property type="molecule type" value="Genomic_DNA"/>
</dbReference>
<sequence length="290" mass="32289">MLKNILLGLFDVLESDKIPVSKQVRSIQGLNDNMSSTSSNASRHLSYAGNSMGQSTPTSSRQDNPPSFLPLTPLPTKESTLMSLSRSQSISMPSSNPNGNDRYKIKSIYSNVSPTSTNVRNEVTTELVDLVLKCLRKIGEDESFLPLFKGVFTALSEVDENRFTRKLDGRGRDILFTGLIVRMIRYLTEYVSIMIICDDVQWADSASIRVLETIHDACPRALMMLATRPIKDYNVTFIKELASFGSCAQITLNGLNGEEIGEIIINTFQSGIKRVSPEIIRVIQVCTFYD</sequence>
<name>A0AAD5HH15_UMBRA</name>
<evidence type="ECO:0000256" key="1">
    <source>
        <dbReference type="SAM" id="MobiDB-lite"/>
    </source>
</evidence>
<evidence type="ECO:0000313" key="3">
    <source>
        <dbReference type="Proteomes" id="UP001206595"/>
    </source>
</evidence>
<feature type="compositionally biased region" description="Polar residues" evidence="1">
    <location>
        <begin position="30"/>
        <end position="65"/>
    </location>
</feature>
<gene>
    <name evidence="2" type="ORF">K450DRAFT_218077</name>
</gene>
<feature type="region of interest" description="Disordered" evidence="1">
    <location>
        <begin position="30"/>
        <end position="101"/>
    </location>
</feature>
<accession>A0AAD5HH15</accession>
<feature type="compositionally biased region" description="Polar residues" evidence="1">
    <location>
        <begin position="77"/>
        <end position="99"/>
    </location>
</feature>
<dbReference type="AlphaFoldDB" id="A0AAD5HH15"/>
<protein>
    <submittedName>
        <fullName evidence="2">Uncharacterized protein</fullName>
    </submittedName>
</protein>
<dbReference type="Proteomes" id="UP001206595">
    <property type="component" value="Unassembled WGS sequence"/>
</dbReference>
<evidence type="ECO:0000313" key="2">
    <source>
        <dbReference type="EMBL" id="KAI8584085.1"/>
    </source>
</evidence>
<organism evidence="2 3">
    <name type="scientific">Umbelopsis ramanniana AG</name>
    <dbReference type="NCBI Taxonomy" id="1314678"/>
    <lineage>
        <taxon>Eukaryota</taxon>
        <taxon>Fungi</taxon>
        <taxon>Fungi incertae sedis</taxon>
        <taxon>Mucoromycota</taxon>
        <taxon>Mucoromycotina</taxon>
        <taxon>Umbelopsidomycetes</taxon>
        <taxon>Umbelopsidales</taxon>
        <taxon>Umbelopsidaceae</taxon>
        <taxon>Umbelopsis</taxon>
    </lineage>
</organism>
<keyword evidence="3" id="KW-1185">Reference proteome</keyword>
<reference evidence="2" key="2">
    <citation type="journal article" date="2022" name="Proc. Natl. Acad. Sci. U.S.A.">
        <title>Diploid-dominant life cycles characterize the early evolution of Fungi.</title>
        <authorList>
            <person name="Amses K.R."/>
            <person name="Simmons D.R."/>
            <person name="Longcore J.E."/>
            <person name="Mondo S.J."/>
            <person name="Seto K."/>
            <person name="Jeronimo G.H."/>
            <person name="Bonds A.E."/>
            <person name="Quandt C.A."/>
            <person name="Davis W.J."/>
            <person name="Chang Y."/>
            <person name="Federici B.A."/>
            <person name="Kuo A."/>
            <person name="LaButti K."/>
            <person name="Pangilinan J."/>
            <person name="Andreopoulos W."/>
            <person name="Tritt A."/>
            <person name="Riley R."/>
            <person name="Hundley H."/>
            <person name="Johnson J."/>
            <person name="Lipzen A."/>
            <person name="Barry K."/>
            <person name="Lang B.F."/>
            <person name="Cuomo C.A."/>
            <person name="Buchler N.E."/>
            <person name="Grigoriev I.V."/>
            <person name="Spatafora J.W."/>
            <person name="Stajich J.E."/>
            <person name="James T.Y."/>
        </authorList>
    </citation>
    <scope>NUCLEOTIDE SEQUENCE</scope>
    <source>
        <strain evidence="2">AG</strain>
    </source>
</reference>
<proteinExistence type="predicted"/>
<reference evidence="2" key="1">
    <citation type="submission" date="2021-06" db="EMBL/GenBank/DDBJ databases">
        <authorList>
            <consortium name="DOE Joint Genome Institute"/>
            <person name="Mondo S.J."/>
            <person name="Amses K.R."/>
            <person name="Simmons D.R."/>
            <person name="Longcore J.E."/>
            <person name="Seto K."/>
            <person name="Alves G.H."/>
            <person name="Bonds A.E."/>
            <person name="Quandt C.A."/>
            <person name="Davis W.J."/>
            <person name="Chang Y."/>
            <person name="Letcher P.M."/>
            <person name="Powell M.J."/>
            <person name="Kuo A."/>
            <person name="Labutti K."/>
            <person name="Pangilinan J."/>
            <person name="Andreopoulos W."/>
            <person name="Tritt A."/>
            <person name="Riley R."/>
            <person name="Hundley H."/>
            <person name="Johnson J."/>
            <person name="Lipzen A."/>
            <person name="Barry K."/>
            <person name="Berbee M.L."/>
            <person name="Buchler N.E."/>
            <person name="Grigoriev I.V."/>
            <person name="Spatafora J.W."/>
            <person name="Stajich J.E."/>
            <person name="James T.Y."/>
        </authorList>
    </citation>
    <scope>NUCLEOTIDE SEQUENCE</scope>
    <source>
        <strain evidence="2">AG</strain>
    </source>
</reference>
<dbReference type="GeneID" id="75910494"/>
<dbReference type="RefSeq" id="XP_051449089.1">
    <property type="nucleotide sequence ID" value="XM_051585144.1"/>
</dbReference>